<accession>A0A1U8I4W4</accession>
<dbReference type="PANTHER" id="PTHR33067">
    <property type="entry name" value="RNA-DIRECTED DNA POLYMERASE-RELATED"/>
    <property type="match status" value="1"/>
</dbReference>
<name>A0A1U8I4W4_GOSHI</name>
<dbReference type="PANTHER" id="PTHR33067:SF39">
    <property type="entry name" value="TRANSCRIPTION FACTOR INTERACTOR AND REGULATOR CCHC(ZN) FAMILY"/>
    <property type="match status" value="1"/>
</dbReference>
<dbReference type="Proteomes" id="UP000818029">
    <property type="component" value="Chromosome D09"/>
</dbReference>
<dbReference type="AlphaFoldDB" id="A0A1U8I4W4"/>
<evidence type="ECO:0008006" key="3">
    <source>
        <dbReference type="Google" id="ProtNLM"/>
    </source>
</evidence>
<evidence type="ECO:0000313" key="2">
    <source>
        <dbReference type="RefSeq" id="XP_016673242.1"/>
    </source>
</evidence>
<dbReference type="SMR" id="A0A1U8I4W4"/>
<dbReference type="CDD" id="cd00303">
    <property type="entry name" value="retropepsin_like"/>
    <property type="match status" value="1"/>
</dbReference>
<dbReference type="GeneID" id="107892695"/>
<dbReference type="Gene3D" id="2.40.70.10">
    <property type="entry name" value="Acid Proteases"/>
    <property type="match status" value="1"/>
</dbReference>
<protein>
    <recommendedName>
        <fullName evidence="3">Aspartic peptidase DDI1-type domain-containing protein</fullName>
    </recommendedName>
</protein>
<gene>
    <name evidence="2" type="primary">LOC107892695</name>
</gene>
<keyword evidence="1" id="KW-1185">Reference proteome</keyword>
<dbReference type="KEGG" id="ghi:107892695"/>
<dbReference type="PaxDb" id="3635-A0A1U8I4W4"/>
<reference evidence="2" key="2">
    <citation type="submission" date="2025-08" db="UniProtKB">
        <authorList>
            <consortium name="RefSeq"/>
        </authorList>
    </citation>
    <scope>IDENTIFICATION</scope>
</reference>
<sequence length="207" mass="23323">MSTQVDVSLPLPFPQRLRKNNHDKQYQQFLGTLKQLQINIPLVDALVQIMSYGKFMKDLLSKNKKLTNIETIALIEGCSVVLTNKLPPKLNDLGRFTIPCSIGNHYLGKALCDLGANINLMPLSSFRKLGIGHMKSTVVTLQLADQSLAQPEGKIKDVLVRLDKFVFPADFIILEYETDKEIPIILGRPFLATDRTLIHVYKCELTM</sequence>
<proteinExistence type="predicted"/>
<organism evidence="1 2">
    <name type="scientific">Gossypium hirsutum</name>
    <name type="common">Upland cotton</name>
    <name type="synonym">Gossypium mexicanum</name>
    <dbReference type="NCBI Taxonomy" id="3635"/>
    <lineage>
        <taxon>Eukaryota</taxon>
        <taxon>Viridiplantae</taxon>
        <taxon>Streptophyta</taxon>
        <taxon>Embryophyta</taxon>
        <taxon>Tracheophyta</taxon>
        <taxon>Spermatophyta</taxon>
        <taxon>Magnoliopsida</taxon>
        <taxon>eudicotyledons</taxon>
        <taxon>Gunneridae</taxon>
        <taxon>Pentapetalae</taxon>
        <taxon>rosids</taxon>
        <taxon>malvids</taxon>
        <taxon>Malvales</taxon>
        <taxon>Malvaceae</taxon>
        <taxon>Malvoideae</taxon>
        <taxon>Gossypium</taxon>
    </lineage>
</organism>
<reference evidence="1" key="1">
    <citation type="journal article" date="2020" name="Nat. Genet.">
        <title>Genomic diversifications of five Gossypium allopolyploid species and their impact on cotton improvement.</title>
        <authorList>
            <person name="Chen Z.J."/>
            <person name="Sreedasyam A."/>
            <person name="Ando A."/>
            <person name="Song Q."/>
            <person name="De Santiago L.M."/>
            <person name="Hulse-Kemp A.M."/>
            <person name="Ding M."/>
            <person name="Ye W."/>
            <person name="Kirkbride R.C."/>
            <person name="Jenkins J."/>
            <person name="Plott C."/>
            <person name="Lovell J."/>
            <person name="Lin Y.M."/>
            <person name="Vaughn R."/>
            <person name="Liu B."/>
            <person name="Simpson S."/>
            <person name="Scheffler B.E."/>
            <person name="Wen L."/>
            <person name="Saski C.A."/>
            <person name="Grover C.E."/>
            <person name="Hu G."/>
            <person name="Conover J.L."/>
            <person name="Carlson J.W."/>
            <person name="Shu S."/>
            <person name="Boston L.B."/>
            <person name="Williams M."/>
            <person name="Peterson D.G."/>
            <person name="McGee K."/>
            <person name="Jones D.C."/>
            <person name="Wendel J.F."/>
            <person name="Stelly D.M."/>
            <person name="Grimwood J."/>
            <person name="Schmutz J."/>
        </authorList>
    </citation>
    <scope>NUCLEOTIDE SEQUENCE [LARGE SCALE GENOMIC DNA]</scope>
    <source>
        <strain evidence="1">cv. TM-1</strain>
    </source>
</reference>
<dbReference type="RefSeq" id="XP_016673242.1">
    <property type="nucleotide sequence ID" value="XM_016817753.1"/>
</dbReference>
<evidence type="ECO:0000313" key="1">
    <source>
        <dbReference type="Proteomes" id="UP000818029"/>
    </source>
</evidence>
<dbReference type="InterPro" id="IPR021109">
    <property type="entry name" value="Peptidase_aspartic_dom_sf"/>
</dbReference>